<evidence type="ECO:0000313" key="2">
    <source>
        <dbReference type="Proteomes" id="UP001054945"/>
    </source>
</evidence>
<organism evidence="1 2">
    <name type="scientific">Caerostris extrusa</name>
    <name type="common">Bark spider</name>
    <name type="synonym">Caerostris bankana</name>
    <dbReference type="NCBI Taxonomy" id="172846"/>
    <lineage>
        <taxon>Eukaryota</taxon>
        <taxon>Metazoa</taxon>
        <taxon>Ecdysozoa</taxon>
        <taxon>Arthropoda</taxon>
        <taxon>Chelicerata</taxon>
        <taxon>Arachnida</taxon>
        <taxon>Araneae</taxon>
        <taxon>Araneomorphae</taxon>
        <taxon>Entelegynae</taxon>
        <taxon>Araneoidea</taxon>
        <taxon>Araneidae</taxon>
        <taxon>Caerostris</taxon>
    </lineage>
</organism>
<evidence type="ECO:0000313" key="1">
    <source>
        <dbReference type="EMBL" id="GIY84888.1"/>
    </source>
</evidence>
<dbReference type="Proteomes" id="UP001054945">
    <property type="component" value="Unassembled WGS sequence"/>
</dbReference>
<accession>A0AAV4WTL5</accession>
<protein>
    <submittedName>
        <fullName evidence="1">Uncharacterized protein</fullName>
    </submittedName>
</protein>
<keyword evidence="2" id="KW-1185">Reference proteome</keyword>
<proteinExistence type="predicted"/>
<dbReference type="AlphaFoldDB" id="A0AAV4WTL5"/>
<dbReference type="EMBL" id="BPLR01016587">
    <property type="protein sequence ID" value="GIY84888.1"/>
    <property type="molecule type" value="Genomic_DNA"/>
</dbReference>
<sequence length="110" mass="12600">MVAFWKEEVSLNSLWWRKYSSVLSKKAHGKIGEWGDGGKYSLLKFSLRASEAYLGKDAFSLWMSESYQSYGNESAIPENKPLEKSIISPLKQLKARAVITLQHLIKSRFK</sequence>
<name>A0AAV4WTL5_CAEEX</name>
<comment type="caution">
    <text evidence="1">The sequence shown here is derived from an EMBL/GenBank/DDBJ whole genome shotgun (WGS) entry which is preliminary data.</text>
</comment>
<gene>
    <name evidence="1" type="ORF">CEXT_796601</name>
</gene>
<reference evidence="1 2" key="1">
    <citation type="submission" date="2021-06" db="EMBL/GenBank/DDBJ databases">
        <title>Caerostris extrusa draft genome.</title>
        <authorList>
            <person name="Kono N."/>
            <person name="Arakawa K."/>
        </authorList>
    </citation>
    <scope>NUCLEOTIDE SEQUENCE [LARGE SCALE GENOMIC DNA]</scope>
</reference>